<dbReference type="AlphaFoldDB" id="A0AAD5H928"/>
<dbReference type="InterPro" id="IPR019410">
    <property type="entry name" value="Methyltransf_16"/>
</dbReference>
<dbReference type="PANTHER" id="PTHR14614">
    <property type="entry name" value="HEPATOCELLULAR CARCINOMA-ASSOCIATED ANTIGEN"/>
    <property type="match status" value="1"/>
</dbReference>
<organism evidence="2 3">
    <name type="scientific">Chlorella ohadii</name>
    <dbReference type="NCBI Taxonomy" id="2649997"/>
    <lineage>
        <taxon>Eukaryota</taxon>
        <taxon>Viridiplantae</taxon>
        <taxon>Chlorophyta</taxon>
        <taxon>core chlorophytes</taxon>
        <taxon>Trebouxiophyceae</taxon>
        <taxon>Chlorellales</taxon>
        <taxon>Chlorellaceae</taxon>
        <taxon>Chlorella clade</taxon>
        <taxon>Chlorella</taxon>
    </lineage>
</organism>
<name>A0AAD5H928_9CHLO</name>
<proteinExistence type="predicted"/>
<dbReference type="PANTHER" id="PTHR14614:SF132">
    <property type="entry name" value="PROTEIN-LYSINE METHYLTRANSFERASE C42C1.13"/>
    <property type="match status" value="1"/>
</dbReference>
<comment type="caution">
    <text evidence="2">The sequence shown here is derived from an EMBL/GenBank/DDBJ whole genome shotgun (WGS) entry which is preliminary data.</text>
</comment>
<evidence type="ECO:0000256" key="1">
    <source>
        <dbReference type="SAM" id="MobiDB-lite"/>
    </source>
</evidence>
<feature type="region of interest" description="Disordered" evidence="1">
    <location>
        <begin position="196"/>
        <end position="215"/>
    </location>
</feature>
<keyword evidence="3" id="KW-1185">Reference proteome</keyword>
<dbReference type="Gene3D" id="3.40.50.150">
    <property type="entry name" value="Vaccinia Virus protein VP39"/>
    <property type="match status" value="1"/>
</dbReference>
<feature type="region of interest" description="Disordered" evidence="1">
    <location>
        <begin position="89"/>
        <end position="111"/>
    </location>
</feature>
<dbReference type="EMBL" id="JADXDR010000018">
    <property type="protein sequence ID" value="KAI7845360.1"/>
    <property type="molecule type" value="Genomic_DNA"/>
</dbReference>
<evidence type="ECO:0000313" key="3">
    <source>
        <dbReference type="Proteomes" id="UP001205105"/>
    </source>
</evidence>
<dbReference type="Pfam" id="PF10294">
    <property type="entry name" value="Methyltransf_16"/>
    <property type="match status" value="1"/>
</dbReference>
<accession>A0AAD5H928</accession>
<dbReference type="InterPro" id="IPR029063">
    <property type="entry name" value="SAM-dependent_MTases_sf"/>
</dbReference>
<protein>
    <submittedName>
        <fullName evidence="2">Uncharacterized protein</fullName>
    </submittedName>
</protein>
<sequence>MQWWPGALSIRDLGADAIGVAAALAVLVAVEARRRPAHAAARPPPAQQLLVLQQAKGMVITSEANWECRRFEVAGLAVELRQDLKGSNALRPLDDDRPGAWDSGGSEPGAPPILTGEDLSRVGLVVWQAGFVLADLLLRRPPFGSWHGATVLDLGCGTGLVGILLALAGAEVTLSDQPHIVPLADANAQANLTPGLHRWRPHQQPAAAAAGASSGGSTTGSSCHGSFDVITAADVVYQPEAYDALAATLRALAAPHTLVFLAYKRRGLQEERLLQLLEQRGFAVQEVPETQLAEEYRGGTYRVQRCSRIE</sequence>
<dbReference type="SUPFAM" id="SSF53335">
    <property type="entry name" value="S-adenosyl-L-methionine-dependent methyltransferases"/>
    <property type="match status" value="1"/>
</dbReference>
<dbReference type="Proteomes" id="UP001205105">
    <property type="component" value="Unassembled WGS sequence"/>
</dbReference>
<reference evidence="2" key="1">
    <citation type="submission" date="2020-11" db="EMBL/GenBank/DDBJ databases">
        <title>Chlorella ohadii genome sequencing and assembly.</title>
        <authorList>
            <person name="Murik O."/>
            <person name="Treves H."/>
            <person name="Kedem I."/>
            <person name="Shotland Y."/>
            <person name="Kaplan A."/>
        </authorList>
    </citation>
    <scope>NUCLEOTIDE SEQUENCE</scope>
    <source>
        <strain evidence="2">1</strain>
    </source>
</reference>
<evidence type="ECO:0000313" key="2">
    <source>
        <dbReference type="EMBL" id="KAI7845360.1"/>
    </source>
</evidence>
<gene>
    <name evidence="2" type="ORF">COHA_001067</name>
</gene>